<evidence type="ECO:0000256" key="2">
    <source>
        <dbReference type="SAM" id="SignalP"/>
    </source>
</evidence>
<gene>
    <name evidence="3" type="ORF">BCR24_02420</name>
</gene>
<feature type="signal peptide" evidence="2">
    <location>
        <begin position="1"/>
        <end position="18"/>
    </location>
</feature>
<accession>A0A1E5HDI7</accession>
<dbReference type="RefSeq" id="WP_069639875.1">
    <property type="nucleotide sequence ID" value="NZ_JAFBEZ010000002.1"/>
</dbReference>
<feature type="chain" id="PRO_5039685247" description="DUF5067 domain-containing protein" evidence="2">
    <location>
        <begin position="19"/>
        <end position="210"/>
    </location>
</feature>
<protein>
    <recommendedName>
        <fullName evidence="5">DUF5067 domain-containing protein</fullName>
    </recommendedName>
</protein>
<sequence>MKKSVVLLLMVLFTVGCSKQPTSTAKKEASDSSTSTAQTTASSEKIKTEKSKISSVKTSISSDTTTTQTTDMDATVNLPEQASEMENSPENTPSAAQTFDLTSYLTANYPITGAHYTVSNDSFNNDTGRYEYSVTILPDTIESDKIITGAFQVSPEGSETTAIVLDAAKRLMTDLPKIDSSLHIHHVSFISYDGSYDLMLIQDRAQDTLK</sequence>
<dbReference type="AlphaFoldDB" id="A0A1E5HDI7"/>
<reference evidence="4" key="1">
    <citation type="submission" date="2016-09" db="EMBL/GenBank/DDBJ databases">
        <authorList>
            <person name="Gulvik C.A."/>
        </authorList>
    </citation>
    <scope>NUCLEOTIDE SEQUENCE [LARGE SCALE GENOMIC DNA]</scope>
    <source>
        <strain evidence="4">LMG 26676</strain>
    </source>
</reference>
<dbReference type="Proteomes" id="UP000094469">
    <property type="component" value="Unassembled WGS sequence"/>
</dbReference>
<dbReference type="PROSITE" id="PS51257">
    <property type="entry name" value="PROKAR_LIPOPROTEIN"/>
    <property type="match status" value="1"/>
</dbReference>
<keyword evidence="2" id="KW-0732">Signal</keyword>
<proteinExistence type="predicted"/>
<evidence type="ECO:0000313" key="3">
    <source>
        <dbReference type="EMBL" id="OEG22710.1"/>
    </source>
</evidence>
<organism evidence="3 4">
    <name type="scientific">Enterococcus ureilyticus</name>
    <dbReference type="NCBI Taxonomy" id="1131292"/>
    <lineage>
        <taxon>Bacteria</taxon>
        <taxon>Bacillati</taxon>
        <taxon>Bacillota</taxon>
        <taxon>Bacilli</taxon>
        <taxon>Lactobacillales</taxon>
        <taxon>Enterococcaceae</taxon>
        <taxon>Enterococcus</taxon>
    </lineage>
</organism>
<comment type="caution">
    <text evidence="3">The sequence shown here is derived from an EMBL/GenBank/DDBJ whole genome shotgun (WGS) entry which is preliminary data.</text>
</comment>
<name>A0A1E5HDI7_9ENTE</name>
<evidence type="ECO:0000256" key="1">
    <source>
        <dbReference type="SAM" id="MobiDB-lite"/>
    </source>
</evidence>
<keyword evidence="4" id="KW-1185">Reference proteome</keyword>
<evidence type="ECO:0008006" key="5">
    <source>
        <dbReference type="Google" id="ProtNLM"/>
    </source>
</evidence>
<feature type="compositionally biased region" description="Low complexity" evidence="1">
    <location>
        <begin position="31"/>
        <end position="43"/>
    </location>
</feature>
<feature type="region of interest" description="Disordered" evidence="1">
    <location>
        <begin position="22"/>
        <end position="73"/>
    </location>
</feature>
<evidence type="ECO:0000313" key="4">
    <source>
        <dbReference type="Proteomes" id="UP000094469"/>
    </source>
</evidence>
<dbReference type="EMBL" id="MIKC01000012">
    <property type="protein sequence ID" value="OEG22710.1"/>
    <property type="molecule type" value="Genomic_DNA"/>
</dbReference>
<dbReference type="OrthoDB" id="2974384at2"/>
<feature type="compositionally biased region" description="Low complexity" evidence="1">
    <location>
        <begin position="53"/>
        <end position="70"/>
    </location>
</feature>